<reference evidence="1" key="1">
    <citation type="submission" date="2021-05" db="EMBL/GenBank/DDBJ databases">
        <authorList>
            <person name="Scholz U."/>
            <person name="Mascher M."/>
            <person name="Fiebig A."/>
        </authorList>
    </citation>
    <scope>NUCLEOTIDE SEQUENCE [LARGE SCALE GENOMIC DNA]</scope>
</reference>
<proteinExistence type="predicted"/>
<keyword evidence="2" id="KW-1185">Reference proteome</keyword>
<dbReference type="Proteomes" id="UP001732700">
    <property type="component" value="Chromosome 5C"/>
</dbReference>
<reference evidence="1" key="2">
    <citation type="submission" date="2025-09" db="UniProtKB">
        <authorList>
            <consortium name="EnsemblPlants"/>
        </authorList>
    </citation>
    <scope>IDENTIFICATION</scope>
</reference>
<organism evidence="1 2">
    <name type="scientific">Avena sativa</name>
    <name type="common">Oat</name>
    <dbReference type="NCBI Taxonomy" id="4498"/>
    <lineage>
        <taxon>Eukaryota</taxon>
        <taxon>Viridiplantae</taxon>
        <taxon>Streptophyta</taxon>
        <taxon>Embryophyta</taxon>
        <taxon>Tracheophyta</taxon>
        <taxon>Spermatophyta</taxon>
        <taxon>Magnoliopsida</taxon>
        <taxon>Liliopsida</taxon>
        <taxon>Poales</taxon>
        <taxon>Poaceae</taxon>
        <taxon>BOP clade</taxon>
        <taxon>Pooideae</taxon>
        <taxon>Poodae</taxon>
        <taxon>Poeae</taxon>
        <taxon>Poeae Chloroplast Group 1 (Aveneae type)</taxon>
        <taxon>Aveninae</taxon>
        <taxon>Avena</taxon>
    </lineage>
</organism>
<sequence length="302" mass="33859">MSCWTEPSCGASPTLSRHHQPPGRTRCSASSSSAERDGSNEFANYQPGSLNTTDRLVEDLDNYDIVFHIGDMPYANGYLSQWDQFTAQVAPISAKKPYMIASGNHERDWPNTGGFFDVKDSGGECGVPAETMYYYPAENRANFWYKVDYGLFRFCVADSEHDWREGTPQYRFVEECLSTVDRKHQPCLVFAAHRVLGYERTSPLYQSQCVSGERSHYSGTMNGTIFVVAGGGGSHLSGYTTAIPKWSVFRDQDYGFTKLTAFNHSSKKSSDGKVYDSFTIHRDYRDVLSCVHDSCFPTTLAT</sequence>
<protein>
    <submittedName>
        <fullName evidence="1">Uncharacterized protein</fullName>
    </submittedName>
</protein>
<name>A0ACD5Y8R8_AVESA</name>
<evidence type="ECO:0000313" key="1">
    <source>
        <dbReference type="EnsemblPlants" id="AVESA.00010b.r2.5CG0930080.1.CDS"/>
    </source>
</evidence>
<accession>A0ACD5Y8R8</accession>
<evidence type="ECO:0000313" key="2">
    <source>
        <dbReference type="Proteomes" id="UP001732700"/>
    </source>
</evidence>
<dbReference type="EnsemblPlants" id="AVESA.00010b.r2.5CG0930080.1">
    <property type="protein sequence ID" value="AVESA.00010b.r2.5CG0930080.1.CDS"/>
    <property type="gene ID" value="AVESA.00010b.r2.5CG0930080"/>
</dbReference>